<feature type="transmembrane region" description="Helical" evidence="1">
    <location>
        <begin position="770"/>
        <end position="793"/>
    </location>
</feature>
<evidence type="ECO:0000313" key="3">
    <source>
        <dbReference type="Proteomes" id="UP000239888"/>
    </source>
</evidence>
<dbReference type="Proteomes" id="UP000239888">
    <property type="component" value="Chromosome"/>
</dbReference>
<feature type="transmembrane region" description="Helical" evidence="1">
    <location>
        <begin position="741"/>
        <end position="764"/>
    </location>
</feature>
<feature type="transmembrane region" description="Helical" evidence="1">
    <location>
        <begin position="813"/>
        <end position="837"/>
    </location>
</feature>
<feature type="transmembrane region" description="Helical" evidence="1">
    <location>
        <begin position="72"/>
        <end position="99"/>
    </location>
</feature>
<keyword evidence="1" id="KW-0812">Transmembrane</keyword>
<organism evidence="2 3">
    <name type="scientific">Pseudomonas orientalis</name>
    <dbReference type="NCBI Taxonomy" id="76758"/>
    <lineage>
        <taxon>Bacteria</taxon>
        <taxon>Pseudomonadati</taxon>
        <taxon>Pseudomonadota</taxon>
        <taxon>Gammaproteobacteria</taxon>
        <taxon>Pseudomonadales</taxon>
        <taxon>Pseudomonadaceae</taxon>
        <taxon>Pseudomonas</taxon>
    </lineage>
</organism>
<gene>
    <name evidence="2" type="ORF">BOP93_06960</name>
</gene>
<reference evidence="2 3" key="1">
    <citation type="journal article" date="2018" name="Front. Microbiol.">
        <title>Pseudomonas orientalis F9: A Potent Antagonist against Phytopathogens with Phytotoxic Effect in the Apple Flower.</title>
        <authorList>
            <person name="Zengerer V."/>
            <person name="Schmid M."/>
            <person name="Bieri M."/>
            <person name="Muller D.C."/>
            <person name="Remus-Emsermann M.N.P."/>
            <person name="Ahrens C.H."/>
            <person name="Pelludat C."/>
        </authorList>
    </citation>
    <scope>NUCLEOTIDE SEQUENCE [LARGE SCALE GENOMIC DNA]</scope>
    <source>
        <strain evidence="2 3">F9</strain>
    </source>
</reference>
<accession>A0A2L0RT82</accession>
<dbReference type="KEGG" id="poi:BOP93_06960"/>
<dbReference type="EMBL" id="CP018049">
    <property type="protein sequence ID" value="AUZ45345.1"/>
    <property type="molecule type" value="Genomic_DNA"/>
</dbReference>
<protein>
    <submittedName>
        <fullName evidence="2">Uncharacterized protein</fullName>
    </submittedName>
</protein>
<feature type="transmembrane region" description="Helical" evidence="1">
    <location>
        <begin position="36"/>
        <end position="57"/>
    </location>
</feature>
<evidence type="ECO:0000256" key="1">
    <source>
        <dbReference type="SAM" id="Phobius"/>
    </source>
</evidence>
<keyword evidence="1" id="KW-1133">Transmembrane helix</keyword>
<dbReference type="AlphaFoldDB" id="A0A2L0RT82"/>
<keyword evidence="1" id="KW-0472">Membrane</keyword>
<name>A0A2L0RT82_9PSED</name>
<sequence length="965" mass="106957">MANLIGMHKIEGAYGYKLIKEGSIMLTTAYDKMRDIYIGVFAIVSVIGTFMLLFHFGVNDQSFIAPHIHKPFIIIAGLVLIYVLKVLLLYAIFWSIAFANMIGFASMMHSLELMNSESETITTQDVTKISIDTNQIMGMAFEKGRSCQNVFFNAVNSVSNYSASFWESTTNYTPTALLADVVKYCDYEVKTNTSWTIGMDMTEAASDVFNPNSLVTSYDIKKVTPYTTKNKQILGAQTVLGTVDVGSNGQDFEDQTGERMNDGNLVDQLNNANAKASEMAGERMEGDFKNAYELIYGLFEKGESVDSTTMLKNPSLISYNEGLQGDIKTLAKAVVDSTAKLDVLKLSSISSAPLVKGYFYSNVISVLHGHDKKGTRILNIIEGFRKNIYVAKMNEMCTKDWELNVNERKFANYYNSAPDTELYDLQRKDRNWVSPFGGGCIYPDADSKKLLIFGSSDVKDIIKFKRQQLAYKMAVELVWQNYFVGVKQALASENNLYNALIAQMIETSKLGFMGSIAIAQKQMTMYRTAEAVKGQILSSALSYSYHGANGEASNYVNQEMFNTSTSEDQKKMVKSQSEVNFPIVDLTNLRVTGIMNISPERLDDQSFMATFQLRKWAMSFVAMDPRSVKSYLGLNPDLAINDGASACIKDMATCKARVRPPLSQAVTQMGLDWVEWAETMALAKGVTSTAVLGIDSLPTVVDKVSTGFVGQGSSSSKWSGFKIVATFVGKPLVIAIKTIDAILSVFMPLVTIMLIAGAFVAYIIPILTTFIIINGILYVIWFTAELQVLSVPIRLMKCLLLTKDEAIKEVKTIIFDIFAVVCHLPFLAFFMFLALFINDNIDLSTPAIYLLSTSDGTVIGGIMSLISVFWFLVFVILTNINNITPNTNKALSAAFSYRSDLKDDLIDRMIKGIQNPMVISAGSQIITQGNAVKENVMKNMSKVEKEQAYKEFEQMRKKGAQGTQA</sequence>
<feature type="transmembrane region" description="Helical" evidence="1">
    <location>
        <begin position="857"/>
        <end position="880"/>
    </location>
</feature>
<evidence type="ECO:0000313" key="2">
    <source>
        <dbReference type="EMBL" id="AUZ45345.1"/>
    </source>
</evidence>
<proteinExistence type="predicted"/>